<sequence>ETIEQERAQAKDEGIKEQVKLEESTVATPSSGAEAPPGKVADLSREEVYEAVDYTPE</sequence>
<gene>
    <name evidence="2" type="ORF">LCGC14_3127670</name>
</gene>
<proteinExistence type="predicted"/>
<reference evidence="2" key="1">
    <citation type="journal article" date="2015" name="Nature">
        <title>Complex archaea that bridge the gap between prokaryotes and eukaryotes.</title>
        <authorList>
            <person name="Spang A."/>
            <person name="Saw J.H."/>
            <person name="Jorgensen S.L."/>
            <person name="Zaremba-Niedzwiedzka K."/>
            <person name="Martijn J."/>
            <person name="Lind A.E."/>
            <person name="van Eijk R."/>
            <person name="Schleper C."/>
            <person name="Guy L."/>
            <person name="Ettema T.J."/>
        </authorList>
    </citation>
    <scope>NUCLEOTIDE SEQUENCE</scope>
</reference>
<accession>A0A0F8Y7P3</accession>
<organism evidence="2">
    <name type="scientific">marine sediment metagenome</name>
    <dbReference type="NCBI Taxonomy" id="412755"/>
    <lineage>
        <taxon>unclassified sequences</taxon>
        <taxon>metagenomes</taxon>
        <taxon>ecological metagenomes</taxon>
    </lineage>
</organism>
<dbReference type="AlphaFoldDB" id="A0A0F8Y7P3"/>
<feature type="compositionally biased region" description="Basic and acidic residues" evidence="1">
    <location>
        <begin position="1"/>
        <end position="23"/>
    </location>
</feature>
<protein>
    <submittedName>
        <fullName evidence="2">Uncharacterized protein</fullName>
    </submittedName>
</protein>
<evidence type="ECO:0000313" key="2">
    <source>
        <dbReference type="EMBL" id="KKK50174.1"/>
    </source>
</evidence>
<evidence type="ECO:0000256" key="1">
    <source>
        <dbReference type="SAM" id="MobiDB-lite"/>
    </source>
</evidence>
<dbReference type="EMBL" id="LAZR01068154">
    <property type="protein sequence ID" value="KKK50174.1"/>
    <property type="molecule type" value="Genomic_DNA"/>
</dbReference>
<feature type="non-terminal residue" evidence="2">
    <location>
        <position position="1"/>
    </location>
</feature>
<feature type="region of interest" description="Disordered" evidence="1">
    <location>
        <begin position="1"/>
        <end position="44"/>
    </location>
</feature>
<comment type="caution">
    <text evidence="2">The sequence shown here is derived from an EMBL/GenBank/DDBJ whole genome shotgun (WGS) entry which is preliminary data.</text>
</comment>
<name>A0A0F8Y7P3_9ZZZZ</name>